<dbReference type="RefSeq" id="WP_096206794.1">
    <property type="nucleotide sequence ID" value="NZ_FZMP01000207.1"/>
</dbReference>
<dbReference type="Pfam" id="PF02810">
    <property type="entry name" value="SEC-C"/>
    <property type="match status" value="1"/>
</dbReference>
<dbReference type="AlphaFoldDB" id="A0A284VSL9"/>
<gene>
    <name evidence="1" type="ORF">MNV_60079</name>
</gene>
<organism evidence="1 2">
    <name type="scientific">Candidatus Methanoperedens nitratireducens</name>
    <dbReference type="NCBI Taxonomy" id="1392998"/>
    <lineage>
        <taxon>Archaea</taxon>
        <taxon>Methanobacteriati</taxon>
        <taxon>Methanobacteriota</taxon>
        <taxon>Stenosarchaea group</taxon>
        <taxon>Methanomicrobia</taxon>
        <taxon>Methanosarcinales</taxon>
        <taxon>ANME-2 cluster</taxon>
        <taxon>Candidatus Methanoperedentaceae</taxon>
        <taxon>Candidatus Methanoperedens</taxon>
    </lineage>
</organism>
<dbReference type="InterPro" id="IPR011989">
    <property type="entry name" value="ARM-like"/>
</dbReference>
<evidence type="ECO:0000313" key="1">
    <source>
        <dbReference type="EMBL" id="SNQ62198.1"/>
    </source>
</evidence>
<dbReference type="SUPFAM" id="SSF48371">
    <property type="entry name" value="ARM repeat"/>
    <property type="match status" value="1"/>
</dbReference>
<sequence length="534" mass="62077">MFSHLSTEELLHELEELGDRVPMELIQAILAKGREVVEPLSRILQDNRYWDAEDDKLWMPTHAVKLLGVLADPEALPQLIDALVLAEKTDDEWVMDDLPAVFGRIGPPAVEPLIEFINVHRGDYSMWWSRSVAANGLVSIAIQHTKERERILSFLHGLFSEDEDTEFMGSVACDLLDLHDPSSFPVLEDAFNRDLIDKYIISREDFLQEREELPDEKALVHYKTDLLEFYAPEEVARRQERWEKERKEKEQLAAQKRESREKSIAIEFRRLEITTKLIESKVLPLSRKVGRNEPCPCGSGKKFKKCHLPLVESTPPKRELYRSRYADFEYLQRVSPYDPLFVLESLTALAFEAEMEGDAARAIEIFRKLEPVAEYTGEMGDFLSEWEVICYNHPELGDDGLAVIRRLQSFHKDKDREQWIYATMDLADYLDLLGRRDDGKNEYERLLREAPDLLFIHTRYAEFLEKGGDIDEAVHHYKKVLQMEDQADREDLETAAEKLKELASHHGIELDTWTQEAIRQWSYGADEENTLDEP</sequence>
<proteinExistence type="predicted"/>
<dbReference type="Gene3D" id="1.25.10.10">
    <property type="entry name" value="Leucine-rich Repeat Variant"/>
    <property type="match status" value="1"/>
</dbReference>
<dbReference type="Proteomes" id="UP000218615">
    <property type="component" value="Unassembled WGS sequence"/>
</dbReference>
<dbReference type="EMBL" id="FZMP01000207">
    <property type="protein sequence ID" value="SNQ62198.1"/>
    <property type="molecule type" value="Genomic_DNA"/>
</dbReference>
<reference evidence="2" key="1">
    <citation type="submission" date="2017-06" db="EMBL/GenBank/DDBJ databases">
        <authorList>
            <person name="Cremers G."/>
        </authorList>
    </citation>
    <scope>NUCLEOTIDE SEQUENCE [LARGE SCALE GENOMIC DNA]</scope>
</reference>
<dbReference type="InterPro" id="IPR004027">
    <property type="entry name" value="SEC_C_motif"/>
</dbReference>
<protein>
    <submittedName>
        <fullName evidence="1">Uncharacterized protein</fullName>
    </submittedName>
</protein>
<dbReference type="SUPFAM" id="SSF103642">
    <property type="entry name" value="Sec-C motif"/>
    <property type="match status" value="1"/>
</dbReference>
<dbReference type="PANTHER" id="PTHR33747">
    <property type="entry name" value="UPF0225 PROTEIN SCO1677"/>
    <property type="match status" value="1"/>
</dbReference>
<evidence type="ECO:0000313" key="2">
    <source>
        <dbReference type="Proteomes" id="UP000218615"/>
    </source>
</evidence>
<dbReference type="Pfam" id="PF06685">
    <property type="entry name" value="DUF1186"/>
    <property type="match status" value="1"/>
</dbReference>
<accession>A0A284VSL9</accession>
<dbReference type="Gene3D" id="3.10.450.50">
    <property type="match status" value="1"/>
</dbReference>
<dbReference type="PANTHER" id="PTHR33747:SF1">
    <property type="entry name" value="ADENYLATE CYCLASE-ASSOCIATED CAP C-TERMINAL DOMAIN-CONTAINING PROTEIN"/>
    <property type="match status" value="1"/>
</dbReference>
<keyword evidence="2" id="KW-1185">Reference proteome</keyword>
<dbReference type="Gene3D" id="1.25.40.10">
    <property type="entry name" value="Tetratricopeptide repeat domain"/>
    <property type="match status" value="1"/>
</dbReference>
<dbReference type="SUPFAM" id="SSF48452">
    <property type="entry name" value="TPR-like"/>
    <property type="match status" value="1"/>
</dbReference>
<dbReference type="InterPro" id="IPR016024">
    <property type="entry name" value="ARM-type_fold"/>
</dbReference>
<dbReference type="InterPro" id="IPR010602">
    <property type="entry name" value="DUF1186"/>
</dbReference>
<dbReference type="OrthoDB" id="136839at2157"/>
<name>A0A284VSL9_9EURY</name>
<dbReference type="InterPro" id="IPR011990">
    <property type="entry name" value="TPR-like_helical_dom_sf"/>
</dbReference>